<evidence type="ECO:0000256" key="4">
    <source>
        <dbReference type="ARBA" id="ARBA00022553"/>
    </source>
</evidence>
<evidence type="ECO:0000256" key="6">
    <source>
        <dbReference type="SAM" id="MobiDB-lite"/>
    </source>
</evidence>
<keyword evidence="9" id="KW-1185">Reference proteome</keyword>
<feature type="region of interest" description="Disordered" evidence="6">
    <location>
        <begin position="575"/>
        <end position="612"/>
    </location>
</feature>
<feature type="compositionally biased region" description="Acidic residues" evidence="6">
    <location>
        <begin position="39"/>
        <end position="49"/>
    </location>
</feature>
<feature type="compositionally biased region" description="Polar residues" evidence="6">
    <location>
        <begin position="758"/>
        <end position="774"/>
    </location>
</feature>
<dbReference type="GO" id="GO:0032012">
    <property type="term" value="P:regulation of ARF protein signal transduction"/>
    <property type="evidence" value="ECO:0007669"/>
    <property type="project" value="InterPro"/>
</dbReference>
<dbReference type="FunFam" id="1.10.1000.11:FF:000009">
    <property type="entry name" value="IQ motif and SEC7 domain-containing protein"/>
    <property type="match status" value="1"/>
</dbReference>
<evidence type="ECO:0000256" key="1">
    <source>
        <dbReference type="ARBA" id="ARBA00004496"/>
    </source>
</evidence>
<feature type="compositionally biased region" description="Basic and acidic residues" evidence="6">
    <location>
        <begin position="431"/>
        <end position="447"/>
    </location>
</feature>
<dbReference type="SUPFAM" id="SSF48425">
    <property type="entry name" value="Sec7 domain"/>
    <property type="match status" value="1"/>
</dbReference>
<dbReference type="PANTHER" id="PTHR10663">
    <property type="entry name" value="GUANYL-NUCLEOTIDE EXCHANGE FACTOR"/>
    <property type="match status" value="1"/>
</dbReference>
<dbReference type="EMBL" id="JAIZAY010000002">
    <property type="protein sequence ID" value="KAJ8046526.1"/>
    <property type="molecule type" value="Genomic_DNA"/>
</dbReference>
<dbReference type="InterPro" id="IPR033742">
    <property type="entry name" value="IQSEC_PH"/>
</dbReference>
<sequence>MDWIRSHLERLLTSNELGGTDPVSMETDSRDGTNGLDINQEEEFTEEEIAENKDSERMVQQMTTKDDPLEGDGEELVESASDRDVNATPDVVPEAPGSGMADTTLIYHDGEELSPSVGDDIDSDLPKERELVKGEVDTIGGAESKGKDKMRAEDPGPQDEEVNKCQGYSENDVSDGDFLEAINEIDEALEVEDKEKSKTELNERKDDSFKSGDGYAMESWEQVEGQPADERAGGRQLSSSEHTESVGVSLVDKDGGDDIAMLENILKELSGVWEDEPHHESEEQLDFPLPRIIGDSDVVKEFDSDEVIIQWDSSDTASNKRISSPVLKTEELKEAHERLDTPPPTKPRKALTPAKKGESNIPVRSAKIALDRNKNSTKPGLQSDVNSTIYEGRETGSPKTPTSHTRTSPYTPPYRNRNWDSKTSPSGKPQLRREKSITQRREDERQIQKSRALSNPYELSADLYNKQVEMLERRYGGRQRAQTAARVIQEAYRKYEMNREFQRLRRTRSESRISKYLDHHLRHTKEWGMHSNRAKVMVIEEPPGGEAEEGPRSLLEQQQRLRKSETIDIAEVGGKLGSQHSPSLQHRNNCNNVGPKGLGSTETRTTKTLTQTQTSKKVVVKVTLQRNEDGTETPRFSDSMESSIERRRDFGPPGLERAGPHKTARSVERKVIITTQNESFIARNTSPLPSRSPSGNIARIGHLGKSPVVSSDTDSKGSPDPSPHSRVTSYQTKSKQAPRPPVRQYGTTNTSPRPPVDYNQSGVNVSVMQDTSKGQHVPSSSEREVVRDSVESVQRKEVSAGVRLLGSQQDQYTRDSQTEQTSESEGNPKRTRGSFDSAESRSNIPVHVSRRKNPSEGDPISSSTTGDMVYDDHPHYNSVSGPVVMEHNGPTHRNNFDFLEITSRVPSVEVSKPHGSHPKLDHYSSSDSEDSDDEDHVRPRSATSDMGPAEPRQLPKARSMGNMDSPVWKRKTMDPNNKSKSMSLTNGSEILPRSETRESVSSESSGSSKFTGGDDSSSISESVDSLTGELNYNQELFEKRTSAPSLSIPMTATRKRRYRLGVNLFNKKPEKGIKFLVENKFLENSPNEVAKFLLTHSGFCKQKIGEYLGNLQKDFNMLVLECYVAEMNFKGLPIDEALRKFQSTFRMPGEAQKIERLMEAFAQRFCVCNTDNIKNFRSVDTIFILSFAIIMLNTDLHSPNVKSERKMKQEDFIKNLSGVDDNCDVDREYLEGIYHRIKQKPFQPAEDHTNTVIRLEKSVIGDRPMLAEPHRRLVSSCSLLEINDPTKKDKKHIREVFLLNDMLLITKQYRKKQTVQFGYKKHFSLQGTNALEFSTSYYPFGIRLVSTINDKVLATFCAGHPDDRQKFVADLRETILECAEMEEIRIGSASVEAYLSAWTVFPAKH</sequence>
<keyword evidence="4" id="KW-0597">Phosphoprotein</keyword>
<dbReference type="Pfam" id="PF16453">
    <property type="entry name" value="IQ_SEC7_PH"/>
    <property type="match status" value="1"/>
</dbReference>
<dbReference type="GO" id="GO:0005737">
    <property type="term" value="C:cytoplasm"/>
    <property type="evidence" value="ECO:0007669"/>
    <property type="project" value="UniProtKB-SubCell"/>
</dbReference>
<feature type="compositionally biased region" description="Basic and acidic residues" evidence="6">
    <location>
        <begin position="328"/>
        <end position="340"/>
    </location>
</feature>
<dbReference type="Gene3D" id="1.10.220.20">
    <property type="match status" value="1"/>
</dbReference>
<comment type="caution">
    <text evidence="8">The sequence shown here is derived from an EMBL/GenBank/DDBJ whole genome shotgun (WGS) entry which is preliminary data.</text>
</comment>
<name>A0A9Q1CJM8_HOLLE</name>
<dbReference type="SMART" id="SM00222">
    <property type="entry name" value="Sec7"/>
    <property type="match status" value="1"/>
</dbReference>
<dbReference type="InterPro" id="IPR000904">
    <property type="entry name" value="Sec7_dom"/>
</dbReference>
<feature type="domain" description="SEC7" evidence="7">
    <location>
        <begin position="1047"/>
        <end position="1240"/>
    </location>
</feature>
<feature type="compositionally biased region" description="Basic and acidic residues" evidence="6">
    <location>
        <begin position="191"/>
        <end position="210"/>
    </location>
</feature>
<dbReference type="PANTHER" id="PTHR10663:SF342">
    <property type="entry name" value="FI21420P1"/>
    <property type="match status" value="1"/>
</dbReference>
<dbReference type="GO" id="GO:0030036">
    <property type="term" value="P:actin cytoskeleton organization"/>
    <property type="evidence" value="ECO:0007669"/>
    <property type="project" value="TreeGrafter"/>
</dbReference>
<dbReference type="Pfam" id="PF01369">
    <property type="entry name" value="Sec7"/>
    <property type="match status" value="1"/>
</dbReference>
<feature type="region of interest" description="Disordered" evidence="6">
    <location>
        <begin position="626"/>
        <end position="888"/>
    </location>
</feature>
<dbReference type="Gene3D" id="2.30.29.30">
    <property type="entry name" value="Pleckstrin-homology domain (PH domain)/Phosphotyrosine-binding domain (PTB)"/>
    <property type="match status" value="1"/>
</dbReference>
<feature type="compositionally biased region" description="Polar residues" evidence="6">
    <location>
        <begin position="974"/>
        <end position="988"/>
    </location>
</feature>
<feature type="compositionally biased region" description="Basic and acidic residues" evidence="6">
    <location>
        <begin position="144"/>
        <end position="154"/>
    </location>
</feature>
<keyword evidence="5" id="KW-0175">Coiled coil</keyword>
<dbReference type="PROSITE" id="PS50190">
    <property type="entry name" value="SEC7"/>
    <property type="match status" value="1"/>
</dbReference>
<feature type="compositionally biased region" description="Acidic residues" evidence="6">
    <location>
        <begin position="172"/>
        <end position="190"/>
    </location>
</feature>
<organism evidence="8 9">
    <name type="scientific">Holothuria leucospilota</name>
    <name type="common">Black long sea cucumber</name>
    <name type="synonym">Mertensiothuria leucospilota</name>
    <dbReference type="NCBI Taxonomy" id="206669"/>
    <lineage>
        <taxon>Eukaryota</taxon>
        <taxon>Metazoa</taxon>
        <taxon>Echinodermata</taxon>
        <taxon>Eleutherozoa</taxon>
        <taxon>Echinozoa</taxon>
        <taxon>Holothuroidea</taxon>
        <taxon>Aspidochirotacea</taxon>
        <taxon>Aspidochirotida</taxon>
        <taxon>Holothuriidae</taxon>
        <taxon>Holothuria</taxon>
    </lineage>
</organism>
<dbReference type="PROSITE" id="PS50096">
    <property type="entry name" value="IQ"/>
    <property type="match status" value="1"/>
</dbReference>
<feature type="compositionally biased region" description="Basic and acidic residues" evidence="6">
    <location>
        <begin position="124"/>
        <end position="136"/>
    </location>
</feature>
<comment type="subcellular location">
    <subcellularLocation>
        <location evidence="1">Cytoplasm</location>
    </subcellularLocation>
</comment>
<dbReference type="Proteomes" id="UP001152320">
    <property type="component" value="Chromosome 2"/>
</dbReference>
<dbReference type="Gene3D" id="1.10.1000.11">
    <property type="entry name" value="Arf Nucleotide-binding Site Opener,domain 2"/>
    <property type="match status" value="1"/>
</dbReference>
<evidence type="ECO:0000259" key="7">
    <source>
        <dbReference type="PROSITE" id="PS50190"/>
    </source>
</evidence>
<protein>
    <submittedName>
        <fullName evidence="8">IQ motif and SEC7 domain-containing protein 1</fullName>
    </submittedName>
</protein>
<keyword evidence="3" id="KW-0963">Cytoplasm</keyword>
<dbReference type="GO" id="GO:0005085">
    <property type="term" value="F:guanyl-nucleotide exchange factor activity"/>
    <property type="evidence" value="ECO:0007669"/>
    <property type="project" value="InterPro"/>
</dbReference>
<feature type="compositionally biased region" description="Polar residues" evidence="6">
    <location>
        <begin position="725"/>
        <end position="735"/>
    </location>
</feature>
<feature type="compositionally biased region" description="Low complexity" evidence="6">
    <location>
        <begin position="1001"/>
        <end position="1024"/>
    </location>
</feature>
<feature type="compositionally biased region" description="Low complexity" evidence="6">
    <location>
        <begin position="600"/>
        <end position="612"/>
    </location>
</feature>
<evidence type="ECO:0000256" key="5">
    <source>
        <dbReference type="ARBA" id="ARBA00023054"/>
    </source>
</evidence>
<evidence type="ECO:0000256" key="3">
    <source>
        <dbReference type="ARBA" id="ARBA00022490"/>
    </source>
</evidence>
<feature type="region of interest" description="Disordered" evidence="6">
    <location>
        <begin position="316"/>
        <end position="453"/>
    </location>
</feature>
<dbReference type="SUPFAM" id="SSF50729">
    <property type="entry name" value="PH domain-like"/>
    <property type="match status" value="1"/>
</dbReference>
<dbReference type="InterPro" id="IPR023394">
    <property type="entry name" value="Sec7_C_sf"/>
</dbReference>
<feature type="compositionally biased region" description="Polar residues" evidence="6">
    <location>
        <begin position="376"/>
        <end position="389"/>
    </location>
</feature>
<feature type="region of interest" description="Disordered" evidence="6">
    <location>
        <begin position="543"/>
        <end position="562"/>
    </location>
</feature>
<proteinExistence type="inferred from homology"/>
<comment type="similarity">
    <text evidence="2">Belongs to the BRAG family.</text>
</comment>
<dbReference type="InterPro" id="IPR011993">
    <property type="entry name" value="PH-like_dom_sf"/>
</dbReference>
<feature type="compositionally biased region" description="Polar residues" evidence="6">
    <location>
        <begin position="673"/>
        <end position="695"/>
    </location>
</feature>
<dbReference type="CDD" id="cd00171">
    <property type="entry name" value="Sec7"/>
    <property type="match status" value="1"/>
</dbReference>
<feature type="region of interest" description="Disordered" evidence="6">
    <location>
        <begin position="907"/>
        <end position="1024"/>
    </location>
</feature>
<evidence type="ECO:0000256" key="2">
    <source>
        <dbReference type="ARBA" id="ARBA00006248"/>
    </source>
</evidence>
<evidence type="ECO:0000313" key="9">
    <source>
        <dbReference type="Proteomes" id="UP001152320"/>
    </source>
</evidence>
<accession>A0A9Q1CJM8</accession>
<feature type="region of interest" description="Disordered" evidence="6">
    <location>
        <begin position="12"/>
        <end position="254"/>
    </location>
</feature>
<evidence type="ECO:0000313" key="8">
    <source>
        <dbReference type="EMBL" id="KAJ8046526.1"/>
    </source>
</evidence>
<dbReference type="OrthoDB" id="430364at2759"/>
<feature type="compositionally biased region" description="Polar residues" evidence="6">
    <location>
        <begin position="397"/>
        <end position="409"/>
    </location>
</feature>
<gene>
    <name evidence="8" type="ORF">HOLleu_05220</name>
</gene>
<feature type="compositionally biased region" description="Polar residues" evidence="6">
    <location>
        <begin position="578"/>
        <end position="592"/>
    </location>
</feature>
<feature type="compositionally biased region" description="Basic and acidic residues" evidence="6">
    <location>
        <begin position="781"/>
        <end position="798"/>
    </location>
</feature>
<reference evidence="8" key="1">
    <citation type="submission" date="2021-10" db="EMBL/GenBank/DDBJ databases">
        <title>Tropical sea cucumber genome reveals ecological adaptation and Cuvierian tubules defense mechanism.</title>
        <authorList>
            <person name="Chen T."/>
        </authorList>
    </citation>
    <scope>NUCLEOTIDE SEQUENCE</scope>
    <source>
        <strain evidence="8">Nanhai2018</strain>
        <tissue evidence="8">Muscle</tissue>
    </source>
</reference>
<dbReference type="InterPro" id="IPR035999">
    <property type="entry name" value="Sec7_dom_sf"/>
</dbReference>